<accession>Q7U483</accession>
<dbReference type="SUPFAM" id="SSF50156">
    <property type="entry name" value="PDZ domain-like"/>
    <property type="match status" value="1"/>
</dbReference>
<name>Q7U483_PARMW</name>
<dbReference type="Gene3D" id="2.30.42.10">
    <property type="match status" value="1"/>
</dbReference>
<protein>
    <submittedName>
        <fullName evidence="5">Possible Fe-S oxidoreductase</fullName>
    </submittedName>
</protein>
<feature type="domain" description="PDZ" evidence="3">
    <location>
        <begin position="50"/>
        <end position="88"/>
    </location>
</feature>
<dbReference type="eggNOG" id="COG1625">
    <property type="taxonomic scope" value="Bacteria"/>
</dbReference>
<dbReference type="InterPro" id="IPR017673">
    <property type="entry name" value="CHP03279_fam"/>
</dbReference>
<dbReference type="EMBL" id="BX569694">
    <property type="protein sequence ID" value="CAE08703.1"/>
    <property type="molecule type" value="Genomic_DNA"/>
</dbReference>
<dbReference type="InterPro" id="IPR007549">
    <property type="entry name" value="DUF512"/>
</dbReference>
<dbReference type="STRING" id="84588.SYNW2188"/>
<dbReference type="HOGENOM" id="CLU_037396_0_0_3"/>
<evidence type="ECO:0000259" key="2">
    <source>
        <dbReference type="Pfam" id="PF04459"/>
    </source>
</evidence>
<dbReference type="SUPFAM" id="SSF102114">
    <property type="entry name" value="Radical SAM enzymes"/>
    <property type="match status" value="1"/>
</dbReference>
<dbReference type="Pfam" id="PF17820">
    <property type="entry name" value="PDZ_6"/>
    <property type="match status" value="1"/>
</dbReference>
<dbReference type="Proteomes" id="UP000001422">
    <property type="component" value="Chromosome"/>
</dbReference>
<evidence type="ECO:0000313" key="5">
    <source>
        <dbReference type="EMBL" id="CAE08703.1"/>
    </source>
</evidence>
<sequence length="482" mass="53291">MWASWPGGPSTAHTERSPSSVRPLWNEPSAGVAVSALNPDAVARQPLPAVVDSVEPGSIGEDLGFEPGDQLLSINGIRPRDLIDYRYLCVEEDLHLEVRDAAGVLHQVDLEKDADDGLGLAFTEALFDGLRQCNNHCPFCFIDQQPPGHRDSLYLKDDDFRLSFLYGSYLTLTNLTDADWQRIDEQRLSPLYVSVHATEPELRERLLVNPRAGLLMQQLAWFAERDLQIHAQVVVCPGINDGAALDRSLQDLARFAEGEWPAVLSAAVVPVGLTRFRPPDDGLRPVDPAGARTVITQVEAWQKQFQARLGSRFAWLSDEWYLMAGQALPPRPDYEDLPQQENGVGTIRAFLEALDQATQNLPQRIQQPRRCTWVVGRIVASALRPVCDRLNRVEGVDLQLLGLPSPYWGQDQVVTGLLTGEDLLSGLAGLDLGDELLLPSVMLRQGQPVFLDDMSLEELRQQLPVPVRIVYGAADIVASVLG</sequence>
<keyword evidence="6" id="KW-1185">Reference proteome</keyword>
<dbReference type="InterPro" id="IPR036034">
    <property type="entry name" value="PDZ_sf"/>
</dbReference>
<evidence type="ECO:0000256" key="1">
    <source>
        <dbReference type="SAM" id="MobiDB-lite"/>
    </source>
</evidence>
<evidence type="ECO:0000259" key="3">
    <source>
        <dbReference type="Pfam" id="PF17820"/>
    </source>
</evidence>
<gene>
    <name evidence="5" type="ordered locus">SYNW2188</name>
</gene>
<dbReference type="NCBIfam" id="TIGR03279">
    <property type="entry name" value="cyano_FeS_chp"/>
    <property type="match status" value="1"/>
</dbReference>
<dbReference type="Pfam" id="PF04459">
    <property type="entry name" value="DUF512"/>
    <property type="match status" value="1"/>
</dbReference>
<dbReference type="AlphaFoldDB" id="Q7U483"/>
<organism evidence="5 6">
    <name type="scientific">Parasynechococcus marenigrum (strain WH8102)</name>
    <dbReference type="NCBI Taxonomy" id="84588"/>
    <lineage>
        <taxon>Bacteria</taxon>
        <taxon>Bacillati</taxon>
        <taxon>Cyanobacteriota</taxon>
        <taxon>Cyanophyceae</taxon>
        <taxon>Synechococcales</taxon>
        <taxon>Prochlorococcaceae</taxon>
        <taxon>Parasynechococcus</taxon>
        <taxon>Parasynechococcus marenigrum</taxon>
    </lineage>
</organism>
<evidence type="ECO:0000313" key="6">
    <source>
        <dbReference type="Proteomes" id="UP000001422"/>
    </source>
</evidence>
<feature type="region of interest" description="Disordered" evidence="1">
    <location>
        <begin position="1"/>
        <end position="24"/>
    </location>
</feature>
<reference evidence="5 6" key="1">
    <citation type="journal article" date="2003" name="Nature">
        <title>The genome of a motile marine Synechococcus.</title>
        <authorList>
            <person name="Palenik B."/>
            <person name="Brahamsha B."/>
            <person name="Larimer F."/>
            <person name="Land M."/>
            <person name="Hauser L."/>
            <person name="Chain P."/>
            <person name="Lamerdin J."/>
            <person name="Regala W."/>
            <person name="Allen E.A."/>
            <person name="McCarren J."/>
            <person name="Paulsen I."/>
            <person name="Dufresne A."/>
            <person name="Partensky F."/>
            <person name="Webb E."/>
            <person name="Waterbury J."/>
        </authorList>
    </citation>
    <scope>NUCLEOTIDE SEQUENCE [LARGE SCALE GENOMIC DNA]</scope>
    <source>
        <strain evidence="5 6">WH8102</strain>
    </source>
</reference>
<dbReference type="InterPro" id="IPR041489">
    <property type="entry name" value="PDZ_6"/>
</dbReference>
<feature type="domain" description="Putative radical SAM N-terminal" evidence="4">
    <location>
        <begin position="112"/>
        <end position="257"/>
    </location>
</feature>
<dbReference type="KEGG" id="syw:SYNW2188"/>
<dbReference type="InterPro" id="IPR045375">
    <property type="entry name" value="Put_radical_SAM-like_N"/>
</dbReference>
<evidence type="ECO:0000259" key="4">
    <source>
        <dbReference type="Pfam" id="PF19238"/>
    </source>
</evidence>
<dbReference type="InterPro" id="IPR058240">
    <property type="entry name" value="rSAM_sf"/>
</dbReference>
<dbReference type="Pfam" id="PF19238">
    <property type="entry name" value="Radical_SAM_2"/>
    <property type="match status" value="1"/>
</dbReference>
<proteinExistence type="predicted"/>
<feature type="domain" description="DUF512" evidence="2">
    <location>
        <begin position="269"/>
        <end position="470"/>
    </location>
</feature>